<comment type="caution">
    <text evidence="1">The sequence shown here is derived from an EMBL/GenBank/DDBJ whole genome shotgun (WGS) entry which is preliminary data.</text>
</comment>
<sequence length="20" mass="2490">MKIEEGYDNIEPKRSRIRVR</sequence>
<evidence type="ECO:0000313" key="2">
    <source>
        <dbReference type="Proteomes" id="UP000634136"/>
    </source>
</evidence>
<reference evidence="1" key="1">
    <citation type="submission" date="2020-09" db="EMBL/GenBank/DDBJ databases">
        <title>Genome-Enabled Discovery of Anthraquinone Biosynthesis in Senna tora.</title>
        <authorList>
            <person name="Kang S.-H."/>
            <person name="Pandey R.P."/>
            <person name="Lee C.-M."/>
            <person name="Sim J.-S."/>
            <person name="Jeong J.-T."/>
            <person name="Choi B.-S."/>
            <person name="Jung M."/>
            <person name="Ginzburg D."/>
            <person name="Zhao K."/>
            <person name="Won S.Y."/>
            <person name="Oh T.-J."/>
            <person name="Yu Y."/>
            <person name="Kim N.-H."/>
            <person name="Lee O.R."/>
            <person name="Lee T.-H."/>
            <person name="Bashyal P."/>
            <person name="Kim T.-S."/>
            <person name="Lee W.-H."/>
            <person name="Kawkins C."/>
            <person name="Kim C.-K."/>
            <person name="Kim J.S."/>
            <person name="Ahn B.O."/>
            <person name="Rhee S.Y."/>
            <person name="Sohng J.K."/>
        </authorList>
    </citation>
    <scope>NUCLEOTIDE SEQUENCE</scope>
    <source>
        <tissue evidence="1">Leaf</tissue>
    </source>
</reference>
<protein>
    <submittedName>
        <fullName evidence="1">Uncharacterized protein</fullName>
    </submittedName>
</protein>
<keyword evidence="2" id="KW-1185">Reference proteome</keyword>
<evidence type="ECO:0000313" key="1">
    <source>
        <dbReference type="EMBL" id="KAF7834299.1"/>
    </source>
</evidence>
<dbReference type="Proteomes" id="UP000634136">
    <property type="component" value="Unassembled WGS sequence"/>
</dbReference>
<dbReference type="EMBL" id="JAAIUW010000004">
    <property type="protein sequence ID" value="KAF7834299.1"/>
    <property type="molecule type" value="Genomic_DNA"/>
</dbReference>
<proteinExistence type="predicted"/>
<gene>
    <name evidence="1" type="ORF">G2W53_009158</name>
</gene>
<accession>A0A835C7M2</accession>
<dbReference type="AlphaFoldDB" id="A0A835C7M2"/>
<organism evidence="1 2">
    <name type="scientific">Senna tora</name>
    <dbReference type="NCBI Taxonomy" id="362788"/>
    <lineage>
        <taxon>Eukaryota</taxon>
        <taxon>Viridiplantae</taxon>
        <taxon>Streptophyta</taxon>
        <taxon>Embryophyta</taxon>
        <taxon>Tracheophyta</taxon>
        <taxon>Spermatophyta</taxon>
        <taxon>Magnoliopsida</taxon>
        <taxon>eudicotyledons</taxon>
        <taxon>Gunneridae</taxon>
        <taxon>Pentapetalae</taxon>
        <taxon>rosids</taxon>
        <taxon>fabids</taxon>
        <taxon>Fabales</taxon>
        <taxon>Fabaceae</taxon>
        <taxon>Caesalpinioideae</taxon>
        <taxon>Cassia clade</taxon>
        <taxon>Senna</taxon>
    </lineage>
</organism>
<name>A0A835C7M2_9FABA</name>